<dbReference type="NCBIfam" id="NF003793">
    <property type="entry name" value="PRK05382.1"/>
    <property type="match status" value="1"/>
</dbReference>
<keyword evidence="8 11" id="KW-0521">NADP</keyword>
<evidence type="ECO:0000256" key="5">
    <source>
        <dbReference type="ARBA" id="ARBA00022630"/>
    </source>
</evidence>
<evidence type="ECO:0000256" key="4">
    <source>
        <dbReference type="ARBA" id="ARBA00022605"/>
    </source>
</evidence>
<comment type="caution">
    <text evidence="11">Lacks conserved residue(s) required for the propagation of feature annotation.</text>
</comment>
<comment type="subunit">
    <text evidence="11">Homotetramer.</text>
</comment>
<feature type="binding site" evidence="11">
    <location>
        <begin position="300"/>
        <end position="304"/>
    </location>
    <ligand>
        <name>FMN</name>
        <dbReference type="ChEBI" id="CHEBI:58210"/>
    </ligand>
</feature>
<dbReference type="CDD" id="cd07304">
    <property type="entry name" value="Chorismate_synthase"/>
    <property type="match status" value="1"/>
</dbReference>
<dbReference type="InterPro" id="IPR035904">
    <property type="entry name" value="Chorismate_synth_AroC_sf"/>
</dbReference>
<dbReference type="GO" id="GO:0005829">
    <property type="term" value="C:cytosol"/>
    <property type="evidence" value="ECO:0007669"/>
    <property type="project" value="TreeGrafter"/>
</dbReference>
<reference evidence="12" key="1">
    <citation type="submission" date="2020-10" db="EMBL/GenBank/DDBJ databases">
        <authorList>
            <person name="Gilroy R."/>
        </authorList>
    </citation>
    <scope>NUCLEOTIDE SEQUENCE</scope>
    <source>
        <strain evidence="12">11300</strain>
    </source>
</reference>
<evidence type="ECO:0000256" key="6">
    <source>
        <dbReference type="ARBA" id="ARBA00022643"/>
    </source>
</evidence>
<evidence type="ECO:0000256" key="11">
    <source>
        <dbReference type="HAMAP-Rule" id="MF_00300"/>
    </source>
</evidence>
<gene>
    <name evidence="11 12" type="primary">aroC</name>
    <name evidence="12" type="ORF">IAD16_02670</name>
</gene>
<evidence type="ECO:0000256" key="3">
    <source>
        <dbReference type="ARBA" id="ARBA00013036"/>
    </source>
</evidence>
<comment type="pathway">
    <text evidence="1 11">Metabolic intermediate biosynthesis; chorismate biosynthesis; chorismate from D-erythrose 4-phosphate and phosphoenolpyruvate: step 7/7.</text>
</comment>
<keyword evidence="5 11" id="KW-0285">Flavoprotein</keyword>
<keyword evidence="7 11" id="KW-0274">FAD</keyword>
<accession>A0A9D1I2P7</accession>
<feature type="binding site" evidence="11">
    <location>
        <position position="47"/>
    </location>
    <ligand>
        <name>NADP(+)</name>
        <dbReference type="ChEBI" id="CHEBI:58349"/>
    </ligand>
</feature>
<dbReference type="PIRSF" id="PIRSF001456">
    <property type="entry name" value="Chorismate_synth"/>
    <property type="match status" value="1"/>
</dbReference>
<comment type="caution">
    <text evidence="12">The sequence shown here is derived from an EMBL/GenBank/DDBJ whole genome shotgun (WGS) entry which is preliminary data.</text>
</comment>
<dbReference type="Pfam" id="PF01264">
    <property type="entry name" value="Chorismate_synt"/>
    <property type="match status" value="1"/>
</dbReference>
<evidence type="ECO:0000256" key="7">
    <source>
        <dbReference type="ARBA" id="ARBA00022827"/>
    </source>
</evidence>
<dbReference type="PROSITE" id="PS00788">
    <property type="entry name" value="CHORISMATE_SYNTHASE_2"/>
    <property type="match status" value="1"/>
</dbReference>
<evidence type="ECO:0000256" key="10">
    <source>
        <dbReference type="ARBA" id="ARBA00023239"/>
    </source>
</evidence>
<keyword evidence="6 11" id="KW-0288">FMN</keyword>
<dbReference type="NCBIfam" id="TIGR00033">
    <property type="entry name" value="aroC"/>
    <property type="match status" value="1"/>
</dbReference>
<sequence>MRNVFGTVLTLTLFGESHGRSIGAVIDGMSPGVRVDEEYIREKLDQRRPSGRISTQRREADSFEILSGVFRGYTTGSPICIKIDNQDTKSGDYDEMRSVARPSHADLTAYEKYGGFEDYRGGGHFSGRVTAALVAAGAIVMKALEDKDIRIGTHLFRCCSISDRQFADYEQDIEKLSGLTFPVLDEEAAKAMTEAIEKIAAQGDSTGGILETAVTGLPAGAGEPWFDTVESVIAHGIFSVPAVKGIEFGAGFAMADMRGSQANDPIRVSEGKFYTISNNNGGINGGITNGMPVIFRTVVKPTSSIYKEQQTVDFKRKENTTLLIRGRHDPAIVHRARAVVDAVTAICLGDLLITRFGADYFRSQK</sequence>
<protein>
    <recommendedName>
        <fullName evidence="3 11">Chorismate synthase</fullName>
        <shortName evidence="11">CS</shortName>
        <ecNumber evidence="3 11">4.2.3.5</ecNumber>
    </recommendedName>
    <alternativeName>
        <fullName evidence="11">5-enolpyruvylshikimate-3-phosphate phospholyase</fullName>
    </alternativeName>
</protein>
<comment type="function">
    <text evidence="11">Catalyzes the anti-1,4-elimination of the C-3 phosphate and the C-6 proR hydrogen from 5-enolpyruvylshikimate-3-phosphate (EPSP) to yield chorismate, which is the branch point compound that serves as the starting substrate for the three terminal pathways of aromatic amino acid biosynthesis. This reaction introduces a second double bond into the aromatic ring system.</text>
</comment>
<comment type="cofactor">
    <cofactor evidence="11">
        <name>FMNH2</name>
        <dbReference type="ChEBI" id="CHEBI:57618"/>
    </cofactor>
    <text evidence="11">Reduced FMN (FMNH(2)).</text>
</comment>
<dbReference type="EC" id="4.2.3.5" evidence="3 11"/>
<evidence type="ECO:0000256" key="8">
    <source>
        <dbReference type="ARBA" id="ARBA00022857"/>
    </source>
</evidence>
<dbReference type="InterPro" id="IPR020541">
    <property type="entry name" value="Chorismate_synthase_CS"/>
</dbReference>
<evidence type="ECO:0000256" key="9">
    <source>
        <dbReference type="ARBA" id="ARBA00023141"/>
    </source>
</evidence>
<feature type="binding site" evidence="11">
    <location>
        <begin position="124"/>
        <end position="126"/>
    </location>
    <ligand>
        <name>FMN</name>
        <dbReference type="ChEBI" id="CHEBI:58210"/>
    </ligand>
</feature>
<evidence type="ECO:0000256" key="2">
    <source>
        <dbReference type="ARBA" id="ARBA00008014"/>
    </source>
</evidence>
<dbReference type="SUPFAM" id="SSF103263">
    <property type="entry name" value="Chorismate synthase, AroC"/>
    <property type="match status" value="1"/>
</dbReference>
<keyword evidence="4 11" id="KW-0028">Amino-acid biosynthesis</keyword>
<dbReference type="Proteomes" id="UP000824091">
    <property type="component" value="Unassembled WGS sequence"/>
</dbReference>
<comment type="similarity">
    <text evidence="2 11">Belongs to the chorismate synthase family.</text>
</comment>
<organism evidence="12 13">
    <name type="scientific">Candidatus Fimisoma avicola</name>
    <dbReference type="NCBI Taxonomy" id="2840826"/>
    <lineage>
        <taxon>Bacteria</taxon>
        <taxon>Bacillati</taxon>
        <taxon>Bacillota</taxon>
        <taxon>Clostridia</taxon>
        <taxon>Eubacteriales</taxon>
        <taxon>Candidatus Fimisoma</taxon>
    </lineage>
</organism>
<dbReference type="GO" id="GO:0010181">
    <property type="term" value="F:FMN binding"/>
    <property type="evidence" value="ECO:0007669"/>
    <property type="project" value="TreeGrafter"/>
</dbReference>
<evidence type="ECO:0000313" key="13">
    <source>
        <dbReference type="Proteomes" id="UP000824091"/>
    </source>
</evidence>
<dbReference type="PANTHER" id="PTHR21085">
    <property type="entry name" value="CHORISMATE SYNTHASE"/>
    <property type="match status" value="1"/>
</dbReference>
<dbReference type="GO" id="GO:0004107">
    <property type="term" value="F:chorismate synthase activity"/>
    <property type="evidence" value="ECO:0007669"/>
    <property type="project" value="UniProtKB-UniRule"/>
</dbReference>
<keyword evidence="10 11" id="KW-0456">Lyase</keyword>
<reference evidence="12" key="2">
    <citation type="journal article" date="2021" name="PeerJ">
        <title>Extensive microbial diversity within the chicken gut microbiome revealed by metagenomics and culture.</title>
        <authorList>
            <person name="Gilroy R."/>
            <person name="Ravi A."/>
            <person name="Getino M."/>
            <person name="Pursley I."/>
            <person name="Horton D.L."/>
            <person name="Alikhan N.F."/>
            <person name="Baker D."/>
            <person name="Gharbi K."/>
            <person name="Hall N."/>
            <person name="Watson M."/>
            <person name="Adriaenssens E.M."/>
            <person name="Foster-Nyarko E."/>
            <person name="Jarju S."/>
            <person name="Secka A."/>
            <person name="Antonio M."/>
            <person name="Oren A."/>
            <person name="Chaudhuri R.R."/>
            <person name="La Ragione R."/>
            <person name="Hildebrand F."/>
            <person name="Pallen M.J."/>
        </authorList>
    </citation>
    <scope>NUCLEOTIDE SEQUENCE</scope>
    <source>
        <strain evidence="12">11300</strain>
    </source>
</reference>
<feature type="binding site" evidence="11">
    <location>
        <position position="52"/>
    </location>
    <ligand>
        <name>NADP(+)</name>
        <dbReference type="ChEBI" id="CHEBI:58349"/>
    </ligand>
</feature>
<comment type="catalytic activity">
    <reaction evidence="11">
        <text>5-O-(1-carboxyvinyl)-3-phosphoshikimate = chorismate + phosphate</text>
        <dbReference type="Rhea" id="RHEA:21020"/>
        <dbReference type="ChEBI" id="CHEBI:29748"/>
        <dbReference type="ChEBI" id="CHEBI:43474"/>
        <dbReference type="ChEBI" id="CHEBI:57701"/>
        <dbReference type="EC" id="4.2.3.5"/>
    </reaction>
</comment>
<dbReference type="InterPro" id="IPR000453">
    <property type="entry name" value="Chorismate_synth"/>
</dbReference>
<dbReference type="HAMAP" id="MF_00300">
    <property type="entry name" value="Chorismate_synth"/>
    <property type="match status" value="1"/>
</dbReference>
<dbReference type="AlphaFoldDB" id="A0A9D1I2P7"/>
<feature type="binding site" evidence="11">
    <location>
        <position position="327"/>
    </location>
    <ligand>
        <name>FMN</name>
        <dbReference type="ChEBI" id="CHEBI:58210"/>
    </ligand>
</feature>
<proteinExistence type="inferred from homology"/>
<dbReference type="Gene3D" id="3.60.150.10">
    <property type="entry name" value="Chorismate synthase AroC"/>
    <property type="match status" value="1"/>
</dbReference>
<dbReference type="GO" id="GO:0009423">
    <property type="term" value="P:chorismate biosynthetic process"/>
    <property type="evidence" value="ECO:0007669"/>
    <property type="project" value="UniProtKB-UniRule"/>
</dbReference>
<name>A0A9D1I2P7_9FIRM</name>
<dbReference type="GO" id="GO:0009073">
    <property type="term" value="P:aromatic amino acid family biosynthetic process"/>
    <property type="evidence" value="ECO:0007669"/>
    <property type="project" value="UniProtKB-KW"/>
</dbReference>
<keyword evidence="9 11" id="KW-0057">Aromatic amino acid biosynthesis</keyword>
<dbReference type="PANTHER" id="PTHR21085:SF0">
    <property type="entry name" value="CHORISMATE SYNTHASE"/>
    <property type="match status" value="1"/>
</dbReference>
<feature type="binding site" evidence="11">
    <location>
        <position position="285"/>
    </location>
    <ligand>
        <name>FMN</name>
        <dbReference type="ChEBI" id="CHEBI:58210"/>
    </ligand>
</feature>
<dbReference type="EMBL" id="DVMO01000041">
    <property type="protein sequence ID" value="HIU27271.1"/>
    <property type="molecule type" value="Genomic_DNA"/>
</dbReference>
<evidence type="ECO:0000313" key="12">
    <source>
        <dbReference type="EMBL" id="HIU27271.1"/>
    </source>
</evidence>
<dbReference type="GO" id="GO:0008652">
    <property type="term" value="P:amino acid biosynthetic process"/>
    <property type="evidence" value="ECO:0007669"/>
    <property type="project" value="UniProtKB-KW"/>
</dbReference>
<evidence type="ECO:0000256" key="1">
    <source>
        <dbReference type="ARBA" id="ARBA00005044"/>
    </source>
</evidence>